<evidence type="ECO:0000259" key="8">
    <source>
        <dbReference type="PROSITE" id="PS50003"/>
    </source>
</evidence>
<evidence type="ECO:0000256" key="6">
    <source>
        <dbReference type="RuleBase" id="RU003844"/>
    </source>
</evidence>
<keyword evidence="2" id="KW-0813">Transport</keyword>
<evidence type="ECO:0000256" key="2">
    <source>
        <dbReference type="ARBA" id="ARBA00022448"/>
    </source>
</evidence>
<gene>
    <name evidence="9" type="ORF">CALVIDRAFT_504875</name>
</gene>
<evidence type="ECO:0000256" key="4">
    <source>
        <dbReference type="ARBA" id="ARBA00023055"/>
    </source>
</evidence>
<dbReference type="GO" id="GO:0030011">
    <property type="term" value="P:maintenance of cell polarity"/>
    <property type="evidence" value="ECO:0007669"/>
    <property type="project" value="TreeGrafter"/>
</dbReference>
<feature type="compositionally biased region" description="Low complexity" evidence="7">
    <location>
        <begin position="168"/>
        <end position="183"/>
    </location>
</feature>
<organism evidence="9 10">
    <name type="scientific">Calocera viscosa (strain TUFC12733)</name>
    <dbReference type="NCBI Taxonomy" id="1330018"/>
    <lineage>
        <taxon>Eukaryota</taxon>
        <taxon>Fungi</taxon>
        <taxon>Dikarya</taxon>
        <taxon>Basidiomycota</taxon>
        <taxon>Agaricomycotina</taxon>
        <taxon>Dacrymycetes</taxon>
        <taxon>Dacrymycetales</taxon>
        <taxon>Dacrymycetaceae</taxon>
        <taxon>Calocera</taxon>
    </lineage>
</organism>
<accession>A0A167HYL3</accession>
<dbReference type="GO" id="GO:0005635">
    <property type="term" value="C:nuclear envelope"/>
    <property type="evidence" value="ECO:0007669"/>
    <property type="project" value="TreeGrafter"/>
</dbReference>
<dbReference type="STRING" id="1330018.A0A167HYL3"/>
<dbReference type="InterPro" id="IPR018494">
    <property type="entry name" value="Oxysterol-bd_CS"/>
</dbReference>
<dbReference type="GO" id="GO:0120009">
    <property type="term" value="P:intermembrane lipid transfer"/>
    <property type="evidence" value="ECO:0007669"/>
    <property type="project" value="UniProtKB-ARBA"/>
</dbReference>
<dbReference type="SMART" id="SM00233">
    <property type="entry name" value="PH"/>
    <property type="match status" value="1"/>
</dbReference>
<dbReference type="EMBL" id="KV417314">
    <property type="protein sequence ID" value="KZO92116.1"/>
    <property type="molecule type" value="Genomic_DNA"/>
</dbReference>
<dbReference type="InterPro" id="IPR000648">
    <property type="entry name" value="Oxysterol-bd"/>
</dbReference>
<protein>
    <recommendedName>
        <fullName evidence="8">PH domain-containing protein</fullName>
    </recommendedName>
</protein>
<keyword evidence="3" id="KW-0597">Phosphoprotein</keyword>
<dbReference type="AlphaFoldDB" id="A0A167HYL3"/>
<dbReference type="Proteomes" id="UP000076738">
    <property type="component" value="Unassembled WGS sequence"/>
</dbReference>
<feature type="compositionally biased region" description="Polar residues" evidence="7">
    <location>
        <begin position="196"/>
        <end position="216"/>
    </location>
</feature>
<dbReference type="PROSITE" id="PS50003">
    <property type="entry name" value="PH_DOMAIN"/>
    <property type="match status" value="1"/>
</dbReference>
<dbReference type="Gene3D" id="2.40.160.120">
    <property type="match status" value="1"/>
</dbReference>
<dbReference type="OrthoDB" id="1854502at2759"/>
<keyword evidence="10" id="KW-1185">Reference proteome</keyword>
<dbReference type="SUPFAM" id="SSF50729">
    <property type="entry name" value="PH domain-like"/>
    <property type="match status" value="1"/>
</dbReference>
<evidence type="ECO:0000256" key="5">
    <source>
        <dbReference type="ARBA" id="ARBA00023121"/>
    </source>
</evidence>
<evidence type="ECO:0000256" key="3">
    <source>
        <dbReference type="ARBA" id="ARBA00022553"/>
    </source>
</evidence>
<dbReference type="InterPro" id="IPR001849">
    <property type="entry name" value="PH_domain"/>
</dbReference>
<feature type="compositionally biased region" description="Basic and acidic residues" evidence="7">
    <location>
        <begin position="133"/>
        <end position="143"/>
    </location>
</feature>
<dbReference type="PANTHER" id="PTHR10972">
    <property type="entry name" value="OXYSTEROL-BINDING PROTEIN-RELATED"/>
    <property type="match status" value="1"/>
</dbReference>
<feature type="region of interest" description="Disordered" evidence="7">
    <location>
        <begin position="337"/>
        <end position="370"/>
    </location>
</feature>
<dbReference type="GO" id="GO:0006897">
    <property type="term" value="P:endocytosis"/>
    <property type="evidence" value="ECO:0007669"/>
    <property type="project" value="TreeGrafter"/>
</dbReference>
<dbReference type="GO" id="GO:0006887">
    <property type="term" value="P:exocytosis"/>
    <property type="evidence" value="ECO:0007669"/>
    <property type="project" value="TreeGrafter"/>
</dbReference>
<evidence type="ECO:0000313" key="10">
    <source>
        <dbReference type="Proteomes" id="UP000076738"/>
    </source>
</evidence>
<feature type="domain" description="PH" evidence="8">
    <location>
        <begin position="11"/>
        <end position="125"/>
    </location>
</feature>
<dbReference type="Pfam" id="PF00169">
    <property type="entry name" value="PH"/>
    <property type="match status" value="1"/>
</dbReference>
<dbReference type="Pfam" id="PF01237">
    <property type="entry name" value="Oxysterol_BP"/>
    <property type="match status" value="1"/>
</dbReference>
<proteinExistence type="inferred from homology"/>
<evidence type="ECO:0000256" key="7">
    <source>
        <dbReference type="SAM" id="MobiDB-lite"/>
    </source>
</evidence>
<comment type="similarity">
    <text evidence="1 6">Belongs to the OSBP family.</text>
</comment>
<dbReference type="GO" id="GO:0005829">
    <property type="term" value="C:cytosol"/>
    <property type="evidence" value="ECO:0007669"/>
    <property type="project" value="TreeGrafter"/>
</dbReference>
<dbReference type="InterPro" id="IPR011993">
    <property type="entry name" value="PH-like_dom_sf"/>
</dbReference>
<dbReference type="FunFam" id="2.40.160.120:FF:000001">
    <property type="entry name" value="Oxysterol-binding protein"/>
    <property type="match status" value="1"/>
</dbReference>
<dbReference type="SUPFAM" id="SSF144000">
    <property type="entry name" value="Oxysterol-binding protein-like"/>
    <property type="match status" value="1"/>
</dbReference>
<dbReference type="FunFam" id="3.30.70.3490:FF:000033">
    <property type="match status" value="1"/>
</dbReference>
<reference evidence="9 10" key="1">
    <citation type="journal article" date="2016" name="Mol. Biol. Evol.">
        <title>Comparative Genomics of Early-Diverging Mushroom-Forming Fungi Provides Insights into the Origins of Lignocellulose Decay Capabilities.</title>
        <authorList>
            <person name="Nagy L.G."/>
            <person name="Riley R."/>
            <person name="Tritt A."/>
            <person name="Adam C."/>
            <person name="Daum C."/>
            <person name="Floudas D."/>
            <person name="Sun H."/>
            <person name="Yadav J.S."/>
            <person name="Pangilinan J."/>
            <person name="Larsson K.H."/>
            <person name="Matsuura K."/>
            <person name="Barry K."/>
            <person name="Labutti K."/>
            <person name="Kuo R."/>
            <person name="Ohm R.A."/>
            <person name="Bhattacharya S.S."/>
            <person name="Shirouzu T."/>
            <person name="Yoshinaga Y."/>
            <person name="Martin F.M."/>
            <person name="Grigoriev I.V."/>
            <person name="Hibbett D.S."/>
        </authorList>
    </citation>
    <scope>NUCLEOTIDE SEQUENCE [LARGE SCALE GENOMIC DNA]</scope>
    <source>
        <strain evidence="9 10">TUFC12733</strain>
    </source>
</reference>
<dbReference type="GO" id="GO:0034727">
    <property type="term" value="P:piecemeal microautophagy of the nucleus"/>
    <property type="evidence" value="ECO:0007669"/>
    <property type="project" value="TreeGrafter"/>
</dbReference>
<dbReference type="PANTHER" id="PTHR10972:SF205">
    <property type="entry name" value="OXYSTEROL-BINDING PROTEIN 1"/>
    <property type="match status" value="1"/>
</dbReference>
<dbReference type="GO" id="GO:0032934">
    <property type="term" value="F:sterol binding"/>
    <property type="evidence" value="ECO:0007669"/>
    <property type="project" value="TreeGrafter"/>
</dbReference>
<dbReference type="Gene3D" id="2.30.29.30">
    <property type="entry name" value="Pleckstrin-homology domain (PH domain)/Phosphotyrosine-binding domain (PTB)"/>
    <property type="match status" value="1"/>
</dbReference>
<dbReference type="InterPro" id="IPR037239">
    <property type="entry name" value="OSBP_sf"/>
</dbReference>
<evidence type="ECO:0000313" key="9">
    <source>
        <dbReference type="EMBL" id="KZO92116.1"/>
    </source>
</evidence>
<dbReference type="GO" id="GO:0005886">
    <property type="term" value="C:plasma membrane"/>
    <property type="evidence" value="ECO:0007669"/>
    <property type="project" value="TreeGrafter"/>
</dbReference>
<keyword evidence="4" id="KW-0445">Lipid transport</keyword>
<dbReference type="PROSITE" id="PS01013">
    <property type="entry name" value="OSBP"/>
    <property type="match status" value="1"/>
</dbReference>
<sequence>MLVQLSEDGKPPNVAGYIRKYANVAKGYSTRYFVLQDGTLSYYRNQSDYPHSCRGAIHSSMISVKTSESDKLRIEIILHPPSTSGLPGTLKPSTSAPASIQHWFLRGDHVSEVERWAQALLSNSQYYGGKAAPEGRKSSKDEAGGPFLRKGFTRTLSMSGFSKRKGSDSSPPSRSGSTSGSTTVLPATADVHRTRSGTSISVNGVQTQLLAGSESSGAEVEDDAEREKRPPFPDWELNTEGVKVQVDTMRTAISALSSPASQPLLESLATLQSLAQTWRAQQKSREKWYISELDKERQARKLWEESLAGVVGESEWMEAELQVAGRRLRSMRNLRASMVENDEEPKTPPVVSSPPSLEQEKELPPPPLTIDVPAAAAAVSAPPKTATTDEDDEDDEFFDAIDSGLLPLTLPTPIAKPALTASAPHGLLDPDVYIGYSHPRTRLPIDDDQRPPVSLWAVLKNSIGKDLTRISFPVFFNEPTSMLQRMAEDMEFSECLDAAVQEPDALKRIAFVAAFAMSNYSSTIGRIAKPFNPMLGETFEYARFDKQYRYVSEQVSHHPPISACYCEAPNWLYYGEVDAKNKFMGKSFEIRPTGAAFADLKLSPDKVENSTGYPVEIVDGEKKFVEHYSWRKVTTSVSGFILGNVNIDHYGILRVVNHRTNDTCELTFKPRGWRGTNAFEIKGAVYNAHSELEWEIAGRWSTQLVMRHADSSTELGPDVSVHGPTSPSSQTTPEYILLWRNTPKPPAPFNLTPYAITLNDLPEDPNLLKKWLPITDCRLRPDQRAFENGYYEEANGLKSDQEDFQRATRRARERGDVPPHQPRWFTADVDEDTGDRVWRPTRRDGEVEYWLERQEAGSTGRPWSGVEKIFIDV</sequence>
<evidence type="ECO:0000256" key="1">
    <source>
        <dbReference type="ARBA" id="ARBA00008842"/>
    </source>
</evidence>
<feature type="region of interest" description="Disordered" evidence="7">
    <location>
        <begin position="127"/>
        <end position="235"/>
    </location>
</feature>
<name>A0A167HYL3_CALVF</name>
<keyword evidence="5" id="KW-0446">Lipid-binding</keyword>
<dbReference type="GO" id="GO:0097038">
    <property type="term" value="C:perinuclear endoplasmic reticulum"/>
    <property type="evidence" value="ECO:0007669"/>
    <property type="project" value="TreeGrafter"/>
</dbReference>